<reference evidence="1" key="1">
    <citation type="journal article" date="2019" name="Environ. Microbiol.">
        <title>Fungal ecological strategies reflected in gene transcription - a case study of two litter decomposers.</title>
        <authorList>
            <person name="Barbi F."/>
            <person name="Kohler A."/>
            <person name="Barry K."/>
            <person name="Baskaran P."/>
            <person name="Daum C."/>
            <person name="Fauchery L."/>
            <person name="Ihrmark K."/>
            <person name="Kuo A."/>
            <person name="LaButti K."/>
            <person name="Lipzen A."/>
            <person name="Morin E."/>
            <person name="Grigoriev I.V."/>
            <person name="Henrissat B."/>
            <person name="Lindahl B."/>
            <person name="Martin F."/>
        </authorList>
    </citation>
    <scope>NUCLEOTIDE SEQUENCE</scope>
    <source>
        <strain evidence="1">JB14</strain>
    </source>
</reference>
<sequence>KIWTSTVYTFYKGDIKVIIKKGQKHHEFTCAACGCNHKILQNLKPKNCNSTKALLSHAKKCWGEETVMAASNTKNLGQAKEILYHFDHFVGHRSQGPPTKRNVTACPTSHWSVMIFFRFLRAPSGRLT</sequence>
<organism evidence="1 2">
    <name type="scientific">Gymnopus androsaceus JB14</name>
    <dbReference type="NCBI Taxonomy" id="1447944"/>
    <lineage>
        <taxon>Eukaryota</taxon>
        <taxon>Fungi</taxon>
        <taxon>Dikarya</taxon>
        <taxon>Basidiomycota</taxon>
        <taxon>Agaricomycotina</taxon>
        <taxon>Agaricomycetes</taxon>
        <taxon>Agaricomycetidae</taxon>
        <taxon>Agaricales</taxon>
        <taxon>Marasmiineae</taxon>
        <taxon>Omphalotaceae</taxon>
        <taxon>Gymnopus</taxon>
    </lineage>
</organism>
<dbReference type="OrthoDB" id="2677917at2759"/>
<dbReference type="EMBL" id="ML769949">
    <property type="protein sequence ID" value="KAE9385742.1"/>
    <property type="molecule type" value="Genomic_DNA"/>
</dbReference>
<dbReference type="AlphaFoldDB" id="A0A6A4GJ53"/>
<name>A0A6A4GJ53_9AGAR</name>
<keyword evidence="2" id="KW-1185">Reference proteome</keyword>
<proteinExistence type="predicted"/>
<evidence type="ECO:0000313" key="2">
    <source>
        <dbReference type="Proteomes" id="UP000799118"/>
    </source>
</evidence>
<protein>
    <submittedName>
        <fullName evidence="1">Uncharacterized protein</fullName>
    </submittedName>
</protein>
<gene>
    <name evidence="1" type="ORF">BT96DRAFT_840326</name>
</gene>
<dbReference type="Proteomes" id="UP000799118">
    <property type="component" value="Unassembled WGS sequence"/>
</dbReference>
<accession>A0A6A4GJ53</accession>
<feature type="non-terminal residue" evidence="1">
    <location>
        <position position="1"/>
    </location>
</feature>
<evidence type="ECO:0000313" key="1">
    <source>
        <dbReference type="EMBL" id="KAE9385742.1"/>
    </source>
</evidence>